<dbReference type="GO" id="GO:0005524">
    <property type="term" value="F:ATP binding"/>
    <property type="evidence" value="ECO:0007669"/>
    <property type="project" value="UniProtKB-KW"/>
</dbReference>
<dbReference type="HAMAP" id="MF_01965">
    <property type="entry name" value="NADHX_dehydratase"/>
    <property type="match status" value="1"/>
</dbReference>
<reference evidence="9" key="1">
    <citation type="submission" date="2016-10" db="EMBL/GenBank/DDBJ databases">
        <authorList>
            <person name="Varghese N."/>
            <person name="Submissions S."/>
        </authorList>
    </citation>
    <scope>NUCLEOTIDE SEQUENCE [LARGE SCALE GENOMIC DNA]</scope>
    <source>
        <strain evidence="9">CGMCC 1.7655</strain>
    </source>
</reference>
<evidence type="ECO:0000259" key="7">
    <source>
        <dbReference type="PROSITE" id="PS51383"/>
    </source>
</evidence>
<name>A0A1G9FZV4_9RHOB</name>
<comment type="caution">
    <text evidence="6">Lacks conserved residue(s) required for the propagation of feature annotation.</text>
</comment>
<dbReference type="Proteomes" id="UP000199555">
    <property type="component" value="Unassembled WGS sequence"/>
</dbReference>
<organism evidence="8 9">
    <name type="scientific">Paracoccus chinensis</name>
    <dbReference type="NCBI Taxonomy" id="525640"/>
    <lineage>
        <taxon>Bacteria</taxon>
        <taxon>Pseudomonadati</taxon>
        <taxon>Pseudomonadota</taxon>
        <taxon>Alphaproteobacteria</taxon>
        <taxon>Rhodobacterales</taxon>
        <taxon>Paracoccaceae</taxon>
        <taxon>Paracoccus</taxon>
    </lineage>
</organism>
<dbReference type="InterPro" id="IPR017953">
    <property type="entry name" value="Carbohydrate_kinase_pred_CS"/>
</dbReference>
<dbReference type="OrthoDB" id="9806925at2"/>
<evidence type="ECO:0000256" key="5">
    <source>
        <dbReference type="ARBA" id="ARBA00023239"/>
    </source>
</evidence>
<dbReference type="GO" id="GO:0052855">
    <property type="term" value="F:ADP-dependent NAD(P)H-hydrate dehydratase activity"/>
    <property type="evidence" value="ECO:0007669"/>
    <property type="project" value="UniProtKB-UniRule"/>
</dbReference>
<feature type="binding site" evidence="6">
    <location>
        <position position="165"/>
    </location>
    <ligand>
        <name>(6S)-NADPHX</name>
        <dbReference type="ChEBI" id="CHEBI:64076"/>
    </ligand>
</feature>
<comment type="catalytic activity">
    <reaction evidence="6">
        <text>(6S)-NADPHX + ADP = AMP + phosphate + NADPH + H(+)</text>
        <dbReference type="Rhea" id="RHEA:32235"/>
        <dbReference type="ChEBI" id="CHEBI:15378"/>
        <dbReference type="ChEBI" id="CHEBI:43474"/>
        <dbReference type="ChEBI" id="CHEBI:57783"/>
        <dbReference type="ChEBI" id="CHEBI:64076"/>
        <dbReference type="ChEBI" id="CHEBI:456215"/>
        <dbReference type="ChEBI" id="CHEBI:456216"/>
        <dbReference type="EC" id="4.2.1.136"/>
    </reaction>
</comment>
<feature type="binding site" evidence="6">
    <location>
        <position position="231"/>
    </location>
    <ligand>
        <name>AMP</name>
        <dbReference type="ChEBI" id="CHEBI:456215"/>
    </ligand>
</feature>
<dbReference type="InterPro" id="IPR000631">
    <property type="entry name" value="CARKD"/>
</dbReference>
<dbReference type="Pfam" id="PF01256">
    <property type="entry name" value="Carb_kinase"/>
    <property type="match status" value="1"/>
</dbReference>
<comment type="catalytic activity">
    <reaction evidence="6">
        <text>(6S)-NADHX + ADP = AMP + phosphate + NADH + H(+)</text>
        <dbReference type="Rhea" id="RHEA:32223"/>
        <dbReference type="ChEBI" id="CHEBI:15378"/>
        <dbReference type="ChEBI" id="CHEBI:43474"/>
        <dbReference type="ChEBI" id="CHEBI:57945"/>
        <dbReference type="ChEBI" id="CHEBI:64074"/>
        <dbReference type="ChEBI" id="CHEBI:456215"/>
        <dbReference type="ChEBI" id="CHEBI:456216"/>
        <dbReference type="EC" id="4.2.1.136"/>
    </reaction>
</comment>
<feature type="binding site" evidence="6">
    <location>
        <begin position="202"/>
        <end position="206"/>
    </location>
    <ligand>
        <name>AMP</name>
        <dbReference type="ChEBI" id="CHEBI:456215"/>
    </ligand>
</feature>
<feature type="binding site" evidence="6">
    <location>
        <position position="232"/>
    </location>
    <ligand>
        <name>(6S)-NADPHX</name>
        <dbReference type="ChEBI" id="CHEBI:64076"/>
    </ligand>
</feature>
<dbReference type="AlphaFoldDB" id="A0A1G9FZV4"/>
<dbReference type="CDD" id="cd01171">
    <property type="entry name" value="YXKO-related"/>
    <property type="match status" value="1"/>
</dbReference>
<keyword evidence="8" id="KW-0808">Transferase</keyword>
<evidence type="ECO:0000313" key="9">
    <source>
        <dbReference type="Proteomes" id="UP000199555"/>
    </source>
</evidence>
<dbReference type="GO" id="GO:0052856">
    <property type="term" value="F:NAD(P)HX epimerase activity"/>
    <property type="evidence" value="ECO:0007669"/>
    <property type="project" value="TreeGrafter"/>
</dbReference>
<proteinExistence type="inferred from homology"/>
<dbReference type="PROSITE" id="PS51383">
    <property type="entry name" value="YJEF_C_3"/>
    <property type="match status" value="1"/>
</dbReference>
<comment type="function">
    <text evidence="6">Catalyzes the dehydration of the S-form of NAD(P)HX at the expense of ADP, which is converted to AMP. Together with NAD(P)HX epimerase, which catalyzes the epimerization of the S- and R-forms, the enzyme allows the repair of both epimers of NAD(P)HX, a damaged form of NAD(P)H that is a result of enzymatic or heat-dependent hydration.</text>
</comment>
<gene>
    <name evidence="6" type="primary">nnrD</name>
    <name evidence="8" type="ORF">SAMN04487971_104161</name>
</gene>
<evidence type="ECO:0000256" key="3">
    <source>
        <dbReference type="ARBA" id="ARBA00022857"/>
    </source>
</evidence>
<dbReference type="Gene3D" id="3.40.1190.20">
    <property type="match status" value="1"/>
</dbReference>
<sequence length="291" mass="29611">MTEAQVLDAAWLRRHPLPVHPEDTDKNSRGRLMLVGGSLLVPGGLTLTATAAFRAGAGKVQIALPEPLAIPTGMAMPESGIFALPTGPDGEIADCSPIMDKLAPCDCLALGPAVGTTEAGGVILDRLLPHAGGAPVIIDAAAVCAGIDRQDAIAALPGGAILTPHVGEMALLTGIPAEEIEADRDKVALEQAERLRAVVLIKGATTVIASPDGELIVYGGGGVGLATGGSGDVLTGIIAGLCARGMPAWEATCWGVWLHGEAGRRLAERLGMMGFLARELPGEVPSLMRGI</sequence>
<evidence type="ECO:0000256" key="2">
    <source>
        <dbReference type="ARBA" id="ARBA00022840"/>
    </source>
</evidence>
<comment type="similarity">
    <text evidence="6">Belongs to the NnrD/CARKD family.</text>
</comment>
<dbReference type="GO" id="GO:0046496">
    <property type="term" value="P:nicotinamide nucleotide metabolic process"/>
    <property type="evidence" value="ECO:0007669"/>
    <property type="project" value="UniProtKB-UniRule"/>
</dbReference>
<comment type="subunit">
    <text evidence="6">Homotetramer.</text>
</comment>
<keyword evidence="9" id="KW-1185">Reference proteome</keyword>
<feature type="domain" description="YjeF C-terminal" evidence="7">
    <location>
        <begin position="9"/>
        <end position="291"/>
    </location>
</feature>
<keyword evidence="5 6" id="KW-0456">Lyase</keyword>
<dbReference type="EC" id="4.2.1.136" evidence="6"/>
<evidence type="ECO:0000313" key="8">
    <source>
        <dbReference type="EMBL" id="SDK93867.1"/>
    </source>
</evidence>
<evidence type="ECO:0000256" key="4">
    <source>
        <dbReference type="ARBA" id="ARBA00023027"/>
    </source>
</evidence>
<dbReference type="PROSITE" id="PS01050">
    <property type="entry name" value="YJEF_C_2"/>
    <property type="match status" value="1"/>
</dbReference>
<dbReference type="GO" id="GO:0110051">
    <property type="term" value="P:metabolite repair"/>
    <property type="evidence" value="ECO:0007669"/>
    <property type="project" value="TreeGrafter"/>
</dbReference>
<keyword evidence="3 6" id="KW-0521">NADP</keyword>
<dbReference type="NCBIfam" id="TIGR00196">
    <property type="entry name" value="yjeF_cterm"/>
    <property type="match status" value="1"/>
</dbReference>
<keyword evidence="8" id="KW-0418">Kinase</keyword>
<keyword evidence="2 6" id="KW-0067">ATP-binding</keyword>
<accession>A0A1G9FZV4</accession>
<evidence type="ECO:0000256" key="1">
    <source>
        <dbReference type="ARBA" id="ARBA00022741"/>
    </source>
</evidence>
<dbReference type="RefSeq" id="WP_090753941.1">
    <property type="nucleotide sequence ID" value="NZ_FNGE01000004.1"/>
</dbReference>
<keyword evidence="1 6" id="KW-0547">Nucleotide-binding</keyword>
<dbReference type="STRING" id="525640.SAMN04487971_104161"/>
<dbReference type="InterPro" id="IPR029056">
    <property type="entry name" value="Ribokinase-like"/>
</dbReference>
<dbReference type="PANTHER" id="PTHR12592">
    <property type="entry name" value="ATP-DEPENDENT (S)-NAD(P)H-HYDRATE DEHYDRATASE FAMILY MEMBER"/>
    <property type="match status" value="1"/>
</dbReference>
<dbReference type="PANTHER" id="PTHR12592:SF0">
    <property type="entry name" value="ATP-DEPENDENT (S)-NAD(P)H-HYDRATE DEHYDRATASE"/>
    <property type="match status" value="1"/>
</dbReference>
<dbReference type="EMBL" id="FNGE01000004">
    <property type="protein sequence ID" value="SDK93867.1"/>
    <property type="molecule type" value="Genomic_DNA"/>
</dbReference>
<comment type="cofactor">
    <cofactor evidence="6">
        <name>Mg(2+)</name>
        <dbReference type="ChEBI" id="CHEBI:18420"/>
    </cofactor>
</comment>
<protein>
    <recommendedName>
        <fullName evidence="6">ADP-dependent (S)-NAD(P)H-hydrate dehydratase</fullName>
        <ecNumber evidence="6">4.2.1.136</ecNumber>
    </recommendedName>
    <alternativeName>
        <fullName evidence="6">ADP-dependent NAD(P)HX dehydratase</fullName>
    </alternativeName>
</protein>
<keyword evidence="4 6" id="KW-0520">NAD</keyword>
<dbReference type="SUPFAM" id="SSF53613">
    <property type="entry name" value="Ribokinase-like"/>
    <property type="match status" value="1"/>
</dbReference>
<dbReference type="GO" id="GO:0016301">
    <property type="term" value="F:kinase activity"/>
    <property type="evidence" value="ECO:0007669"/>
    <property type="project" value="UniProtKB-KW"/>
</dbReference>
<evidence type="ECO:0000256" key="6">
    <source>
        <dbReference type="HAMAP-Rule" id="MF_01965"/>
    </source>
</evidence>